<dbReference type="Proteomes" id="UP000321816">
    <property type="component" value="Chromosome"/>
</dbReference>
<dbReference type="InterPro" id="IPR036320">
    <property type="entry name" value="Glycosyl_Trfase_fam3_N_dom_sf"/>
</dbReference>
<feature type="domain" description="Glycosyl transferase family 3 N-terminal" evidence="11">
    <location>
        <begin position="3"/>
        <end position="62"/>
    </location>
</feature>
<sequence>MTLDRVMTGTPLTIAEARKIVTSMMEGVFSREETAAILSILAYRGETAEEISGFAQGMLDKASSMSFPYDVLDTCGTGGDGSGTYNVSTASAILLSSMGVKVAKHGNRSVSSKTGSADVLEELRIPFQGNVKEAEQRLEDYSLTFFFAPVYHMAMKNVAPVRKALKQKTIFNILGPLTNPARAPRRVIGAYSLDAARKMAHASLHLPIERALFVTGEDGLDEFTVQGASYVIELQDNELREYTINPEDVGLKRSSLHGALVNNAAESAALIRDIFRKKASREAVDLLLLNAGAALYTSGVAETIKDGVEMADHALGEPVLAHLEKLQLEEGAEML</sequence>
<evidence type="ECO:0000259" key="10">
    <source>
        <dbReference type="Pfam" id="PF00591"/>
    </source>
</evidence>
<comment type="subunit">
    <text evidence="9">Homodimer.</text>
</comment>
<dbReference type="InterPro" id="IPR035902">
    <property type="entry name" value="Nuc_phospho_transferase"/>
</dbReference>
<comment type="similarity">
    <text evidence="9">Belongs to the anthranilate phosphoribosyltransferase family.</text>
</comment>
<dbReference type="GO" id="GO:0000162">
    <property type="term" value="P:L-tryptophan biosynthetic process"/>
    <property type="evidence" value="ECO:0007669"/>
    <property type="project" value="UniProtKB-UniRule"/>
</dbReference>
<dbReference type="PANTHER" id="PTHR43285">
    <property type="entry name" value="ANTHRANILATE PHOSPHORIBOSYLTRANSFERASE"/>
    <property type="match status" value="1"/>
</dbReference>
<dbReference type="PANTHER" id="PTHR43285:SF2">
    <property type="entry name" value="ANTHRANILATE PHOSPHORIBOSYLTRANSFERASE"/>
    <property type="match status" value="1"/>
</dbReference>
<keyword evidence="3 9" id="KW-0328">Glycosyltransferase</keyword>
<proteinExistence type="inferred from homology"/>
<feature type="binding site" evidence="9">
    <location>
        <position position="221"/>
    </location>
    <ligand>
        <name>Mg(2+)</name>
        <dbReference type="ChEBI" id="CHEBI:18420"/>
        <label>2</label>
    </ligand>
</feature>
<name>A0A5C7F2L1_9BACI</name>
<feature type="domain" description="Glycosyl transferase family 3" evidence="10">
    <location>
        <begin position="70"/>
        <end position="315"/>
    </location>
</feature>
<dbReference type="RefSeq" id="WP_147804787.1">
    <property type="nucleotide sequence ID" value="NZ_CP144914.1"/>
</dbReference>
<feature type="binding site" evidence="9">
    <location>
        <begin position="86"/>
        <end position="89"/>
    </location>
    <ligand>
        <name>5-phospho-alpha-D-ribose 1-diphosphate</name>
        <dbReference type="ChEBI" id="CHEBI:58017"/>
    </ligand>
</feature>
<protein>
    <recommendedName>
        <fullName evidence="9">Anthranilate phosphoribosyltransferase</fullName>
        <ecNumber evidence="9">2.4.2.18</ecNumber>
    </recommendedName>
</protein>
<dbReference type="EC" id="2.4.2.18" evidence="9"/>
<evidence type="ECO:0000313" key="13">
    <source>
        <dbReference type="Proteomes" id="UP000321816"/>
    </source>
</evidence>
<evidence type="ECO:0000256" key="3">
    <source>
        <dbReference type="ARBA" id="ARBA00022676"/>
    </source>
</evidence>
<comment type="similarity">
    <text evidence="8">In the C-terminal section; belongs to the anthranilate phosphoribosyltransferase family.</text>
</comment>
<feature type="binding site" evidence="9">
    <location>
        <position position="76"/>
    </location>
    <ligand>
        <name>5-phospho-alpha-D-ribose 1-diphosphate</name>
        <dbReference type="ChEBI" id="CHEBI:58017"/>
    </ligand>
</feature>
<dbReference type="HAMAP" id="MF_00211">
    <property type="entry name" value="TrpD"/>
    <property type="match status" value="1"/>
</dbReference>
<keyword evidence="9" id="KW-0460">Magnesium</keyword>
<dbReference type="FunFam" id="3.40.1030.10:FF:000002">
    <property type="entry name" value="Anthranilate phosphoribosyltransferase"/>
    <property type="match status" value="1"/>
</dbReference>
<keyword evidence="13" id="KW-1185">Reference proteome</keyword>
<feature type="binding site" evidence="9">
    <location>
        <position position="162"/>
    </location>
    <ligand>
        <name>anthranilate</name>
        <dbReference type="ChEBI" id="CHEBI:16567"/>
        <label>2</label>
    </ligand>
</feature>
<dbReference type="OrthoDB" id="9806430at2"/>
<dbReference type="EMBL" id="CP144914">
    <property type="protein sequence ID" value="WWD81473.1"/>
    <property type="molecule type" value="Genomic_DNA"/>
</dbReference>
<dbReference type="GO" id="GO:0000287">
    <property type="term" value="F:magnesium ion binding"/>
    <property type="evidence" value="ECO:0007669"/>
    <property type="project" value="UniProtKB-UniRule"/>
</dbReference>
<evidence type="ECO:0000256" key="5">
    <source>
        <dbReference type="ARBA" id="ARBA00022822"/>
    </source>
</evidence>
<keyword evidence="9" id="KW-0479">Metal-binding</keyword>
<dbReference type="Pfam" id="PF00591">
    <property type="entry name" value="Glycos_transf_3"/>
    <property type="match status" value="1"/>
</dbReference>
<feature type="binding site" evidence="9">
    <location>
        <position position="222"/>
    </location>
    <ligand>
        <name>Mg(2+)</name>
        <dbReference type="ChEBI" id="CHEBI:18420"/>
        <label>2</label>
    </ligand>
</feature>
<evidence type="ECO:0000256" key="6">
    <source>
        <dbReference type="ARBA" id="ARBA00023141"/>
    </source>
</evidence>
<evidence type="ECO:0000256" key="1">
    <source>
        <dbReference type="ARBA" id="ARBA00004907"/>
    </source>
</evidence>
<comment type="function">
    <text evidence="9">Catalyzes the transfer of the phosphoribosyl group of 5-phosphorylribose-1-pyrophosphate (PRPP) to anthranilate to yield N-(5'-phosphoribosyl)-anthranilate (PRA).</text>
</comment>
<feature type="binding site" evidence="9">
    <location>
        <position position="107"/>
    </location>
    <ligand>
        <name>anthranilate</name>
        <dbReference type="ChEBI" id="CHEBI:16567"/>
        <label>1</label>
    </ligand>
</feature>
<feature type="binding site" evidence="9">
    <location>
        <position position="88"/>
    </location>
    <ligand>
        <name>Mg(2+)</name>
        <dbReference type="ChEBI" id="CHEBI:18420"/>
        <label>1</label>
    </ligand>
</feature>
<evidence type="ECO:0000313" key="12">
    <source>
        <dbReference type="EMBL" id="WWD81473.1"/>
    </source>
</evidence>
<dbReference type="Pfam" id="PF02885">
    <property type="entry name" value="Glycos_trans_3N"/>
    <property type="match status" value="1"/>
</dbReference>
<evidence type="ECO:0000256" key="8">
    <source>
        <dbReference type="ARBA" id="ARBA00061188"/>
    </source>
</evidence>
<feature type="binding site" evidence="9">
    <location>
        <position position="222"/>
    </location>
    <ligand>
        <name>Mg(2+)</name>
        <dbReference type="ChEBI" id="CHEBI:18420"/>
        <label>1</label>
    </ligand>
</feature>
<evidence type="ECO:0000256" key="7">
    <source>
        <dbReference type="ARBA" id="ARBA00052328"/>
    </source>
</evidence>
<dbReference type="InterPro" id="IPR005940">
    <property type="entry name" value="Anthranilate_Pribosyl_Tfrase"/>
</dbReference>
<keyword evidence="4 9" id="KW-0808">Transferase</keyword>
<accession>A0A5C7F2L1</accession>
<dbReference type="AlphaFoldDB" id="A0A5C7F2L1"/>
<feature type="binding site" evidence="9">
    <location>
        <position position="76"/>
    </location>
    <ligand>
        <name>anthranilate</name>
        <dbReference type="ChEBI" id="CHEBI:16567"/>
        <label>1</label>
    </ligand>
</feature>
<evidence type="ECO:0000259" key="11">
    <source>
        <dbReference type="Pfam" id="PF02885"/>
    </source>
</evidence>
<comment type="caution">
    <text evidence="9">Lacks conserved residue(s) required for the propagation of feature annotation.</text>
</comment>
<reference evidence="12 13" key="1">
    <citation type="submission" date="2024-01" db="EMBL/GenBank/DDBJ databases">
        <title>Complete Genome Sequence of Alkalicoccus halolimnae BZ-SZ-XJ29T, a Moderately Halophilic Bacterium Isolated from a Salt Lake.</title>
        <authorList>
            <person name="Zhao B."/>
        </authorList>
    </citation>
    <scope>NUCLEOTIDE SEQUENCE [LARGE SCALE GENOMIC DNA]</scope>
    <source>
        <strain evidence="12 13">BZ-SZ-XJ29</strain>
    </source>
</reference>
<feature type="binding site" evidence="9">
    <location>
        <position position="84"/>
    </location>
    <ligand>
        <name>5-phospho-alpha-D-ribose 1-diphosphate</name>
        <dbReference type="ChEBI" id="CHEBI:58017"/>
    </ligand>
</feature>
<feature type="binding site" evidence="9">
    <location>
        <begin position="79"/>
        <end position="80"/>
    </location>
    <ligand>
        <name>5-phospho-alpha-D-ribose 1-diphosphate</name>
        <dbReference type="ChEBI" id="CHEBI:58017"/>
    </ligand>
</feature>
<dbReference type="Gene3D" id="1.20.970.10">
    <property type="entry name" value="Transferase, Pyrimidine Nucleoside Phosphorylase, Chain C"/>
    <property type="match status" value="1"/>
</dbReference>
<dbReference type="Gene3D" id="3.40.1030.10">
    <property type="entry name" value="Nucleoside phosphorylase/phosphoribosyltransferase catalytic domain"/>
    <property type="match status" value="1"/>
</dbReference>
<gene>
    <name evidence="9 12" type="primary">trpD</name>
    <name evidence="12" type="ORF">FTX54_008025</name>
</gene>
<comment type="pathway">
    <text evidence="1 9">Amino-acid biosynthesis; L-tryptophan biosynthesis; L-tryptophan from chorismate: step 2/5.</text>
</comment>
<dbReference type="NCBIfam" id="TIGR01245">
    <property type="entry name" value="trpD"/>
    <property type="match status" value="1"/>
</dbReference>
<dbReference type="GO" id="GO:0004048">
    <property type="term" value="F:anthranilate phosphoribosyltransferase activity"/>
    <property type="evidence" value="ECO:0007669"/>
    <property type="project" value="UniProtKB-UniRule"/>
</dbReference>
<evidence type="ECO:0000256" key="9">
    <source>
        <dbReference type="HAMAP-Rule" id="MF_00211"/>
    </source>
</evidence>
<keyword evidence="2 9" id="KW-0028">Amino-acid biosynthesis</keyword>
<dbReference type="KEGG" id="ahal:FTX54_008025"/>
<feature type="binding site" evidence="9">
    <location>
        <position position="116"/>
    </location>
    <ligand>
        <name>5-phospho-alpha-D-ribose 1-diphosphate</name>
        <dbReference type="ChEBI" id="CHEBI:58017"/>
    </ligand>
</feature>
<feature type="binding site" evidence="9">
    <location>
        <begin position="104"/>
        <end position="112"/>
    </location>
    <ligand>
        <name>5-phospho-alpha-D-ribose 1-diphosphate</name>
        <dbReference type="ChEBI" id="CHEBI:58017"/>
    </ligand>
</feature>
<dbReference type="InterPro" id="IPR000312">
    <property type="entry name" value="Glycosyl_Trfase_fam3"/>
</dbReference>
<evidence type="ECO:0000256" key="2">
    <source>
        <dbReference type="ARBA" id="ARBA00022605"/>
    </source>
</evidence>
<evidence type="ECO:0000256" key="4">
    <source>
        <dbReference type="ARBA" id="ARBA00022679"/>
    </source>
</evidence>
<keyword evidence="5 9" id="KW-0822">Tryptophan biosynthesis</keyword>
<dbReference type="InterPro" id="IPR017459">
    <property type="entry name" value="Glycosyl_Trfase_fam3_N_dom"/>
</dbReference>
<organism evidence="12 13">
    <name type="scientific">Alkalicoccus halolimnae</name>
    <dbReference type="NCBI Taxonomy" id="1667239"/>
    <lineage>
        <taxon>Bacteria</taxon>
        <taxon>Bacillati</taxon>
        <taxon>Bacillota</taxon>
        <taxon>Bacilli</taxon>
        <taxon>Bacillales</taxon>
        <taxon>Bacillaceae</taxon>
        <taxon>Alkalicoccus</taxon>
    </lineage>
</organism>
<dbReference type="SUPFAM" id="SSF47648">
    <property type="entry name" value="Nucleoside phosphorylase/phosphoribosyltransferase N-terminal domain"/>
    <property type="match status" value="1"/>
</dbReference>
<comment type="cofactor">
    <cofactor evidence="9">
        <name>Mg(2+)</name>
        <dbReference type="ChEBI" id="CHEBI:18420"/>
    </cofactor>
    <text evidence="9">Binds 2 magnesium ions per monomer.</text>
</comment>
<dbReference type="GO" id="GO:0005829">
    <property type="term" value="C:cytosol"/>
    <property type="evidence" value="ECO:0007669"/>
    <property type="project" value="TreeGrafter"/>
</dbReference>
<keyword evidence="6 9" id="KW-0057">Aromatic amino acid biosynthesis</keyword>
<comment type="catalytic activity">
    <reaction evidence="7 9">
        <text>N-(5-phospho-beta-D-ribosyl)anthranilate + diphosphate = 5-phospho-alpha-D-ribose 1-diphosphate + anthranilate</text>
        <dbReference type="Rhea" id="RHEA:11768"/>
        <dbReference type="ChEBI" id="CHEBI:16567"/>
        <dbReference type="ChEBI" id="CHEBI:18277"/>
        <dbReference type="ChEBI" id="CHEBI:33019"/>
        <dbReference type="ChEBI" id="CHEBI:58017"/>
        <dbReference type="EC" id="2.4.2.18"/>
    </reaction>
</comment>
<dbReference type="SUPFAM" id="SSF52418">
    <property type="entry name" value="Nucleoside phosphorylase/phosphoribosyltransferase catalytic domain"/>
    <property type="match status" value="1"/>
</dbReference>